<dbReference type="InterPro" id="IPR043755">
    <property type="entry name" value="DUF5701"/>
</dbReference>
<dbReference type="Proteomes" id="UP000581206">
    <property type="component" value="Unassembled WGS sequence"/>
</dbReference>
<dbReference type="Pfam" id="PF18959">
    <property type="entry name" value="DUF5701"/>
    <property type="match status" value="1"/>
</dbReference>
<dbReference type="EMBL" id="JAAXOX010000001">
    <property type="protein sequence ID" value="NKY21363.1"/>
    <property type="molecule type" value="Genomic_DNA"/>
</dbReference>
<evidence type="ECO:0000313" key="2">
    <source>
        <dbReference type="Proteomes" id="UP000581206"/>
    </source>
</evidence>
<keyword evidence="2" id="KW-1185">Reference proteome</keyword>
<protein>
    <submittedName>
        <fullName evidence="1">Uncharacterized protein</fullName>
    </submittedName>
</protein>
<proteinExistence type="predicted"/>
<evidence type="ECO:0000313" key="1">
    <source>
        <dbReference type="EMBL" id="NKY21363.1"/>
    </source>
</evidence>
<sequence>MARQVRAHLRLGTAAALGWTEDALTAAVARLTPPPNAPAHDDHIPFVLVLDPAPSNALVPAMRRGSRPGVSVIDDEELATYRTLDTERVPTGPYLLVDVDTGAEFCNQTPEHALTVLRERGRAALTIAEGLALVTVRPDMLRPNKCFSLMASRTTNQRVPAIWISERRPKLGWCWDRNPHTWLGAASAADRVG</sequence>
<reference evidence="1 2" key="1">
    <citation type="submission" date="2020-04" db="EMBL/GenBank/DDBJ databases">
        <title>MicrobeNet Type strains.</title>
        <authorList>
            <person name="Nicholson A.C."/>
        </authorList>
    </citation>
    <scope>NUCLEOTIDE SEQUENCE [LARGE SCALE GENOMIC DNA]</scope>
    <source>
        <strain evidence="1 2">ATCC BAA-788</strain>
    </source>
</reference>
<comment type="caution">
    <text evidence="1">The sequence shown here is derived from an EMBL/GenBank/DDBJ whole genome shotgun (WGS) entry which is preliminary data.</text>
</comment>
<dbReference type="AlphaFoldDB" id="A0A7X6KSI4"/>
<gene>
    <name evidence="1" type="ORF">HGA03_01640</name>
</gene>
<accession>A0A7X6KSI4</accession>
<name>A0A7X6KSI4_9CELL</name>
<organism evidence="1 2">
    <name type="scientific">Cellulomonas denverensis</name>
    <dbReference type="NCBI Taxonomy" id="264297"/>
    <lineage>
        <taxon>Bacteria</taxon>
        <taxon>Bacillati</taxon>
        <taxon>Actinomycetota</taxon>
        <taxon>Actinomycetes</taxon>
        <taxon>Micrococcales</taxon>
        <taxon>Cellulomonadaceae</taxon>
        <taxon>Cellulomonas</taxon>
    </lineage>
</organism>